<feature type="non-terminal residue" evidence="3">
    <location>
        <position position="654"/>
    </location>
</feature>
<dbReference type="InterPro" id="IPR015995">
    <property type="entry name" value="MlrC_N"/>
</dbReference>
<evidence type="ECO:0000313" key="4">
    <source>
        <dbReference type="Proteomes" id="UP001642464"/>
    </source>
</evidence>
<reference evidence="3 4" key="1">
    <citation type="submission" date="2024-02" db="EMBL/GenBank/DDBJ databases">
        <authorList>
            <person name="Chen Y."/>
            <person name="Shah S."/>
            <person name="Dougan E. K."/>
            <person name="Thang M."/>
            <person name="Chan C."/>
        </authorList>
    </citation>
    <scope>NUCLEOTIDE SEQUENCE [LARGE SCALE GENOMIC DNA]</scope>
</reference>
<feature type="domain" description="Microcystin LR degradation protein MlrC N-terminal" evidence="2">
    <location>
        <begin position="517"/>
        <end position="654"/>
    </location>
</feature>
<dbReference type="Proteomes" id="UP001642464">
    <property type="component" value="Unassembled WGS sequence"/>
</dbReference>
<sequence>MDLGQARDRQGRLLQDSSNRFNTEYTASVEGIVNLQRKQVISRLEIDGNIRFGDSFSQGGENELGSEWTRWTLFDGRDAWTYRPFRTSGVYRYGPSRLDFERPSASDVGPIDEHWFARGFACVDCVFDPRQCFGGPELAIEYLRSTAAAVEGLIASNAFDADLFRFNQRERNGIEYQWIVTDPSWSVPAYLRRRSEWVVAERSGYHFTRCRTIRQLDEEILFECHVDFRNQEGAFLPTAFVVRTYDPENGQYRFSRSVRFVEHQLDVEIDERTFSLGNFDLPRSVETFSSVTPDSLQPPAQRRTPERIPEDASTFVEGQPYEADLSQVWRSLLIVVGSPQRLGLDIVWHDDDAIPVGNHKIARGDGDTSHFHDNIEIHDPLAVQAVVDRCSPSPNRERHCFDLPHIPDCSVDDGTGAAGVAGGCGQQLSPDPRPHRPAGGGNQHVARLAVVDRFEFQFVGTRVFVSEVSPQHRPAAHTIERIADDRGIQMLSNLFEGRVGASTEFAFREVYKPEYRNDFQRDLLVTGGAVRDAFRESHHEVGGFFHGASDEDCPDLPIEPVPIFAARTVPSGTITTKCWSDLIGMLQEALAAAGPLDGLLVAPHGATVSEAEPDADGHWLSVVREQVGADIPIIGTLDAHANLSPRMVDACNAL</sequence>
<evidence type="ECO:0000313" key="3">
    <source>
        <dbReference type="EMBL" id="CAK9034346.1"/>
    </source>
</evidence>
<protein>
    <submittedName>
        <fullName evidence="3">M81 family peptidase</fullName>
    </submittedName>
</protein>
<evidence type="ECO:0000256" key="1">
    <source>
        <dbReference type="SAM" id="MobiDB-lite"/>
    </source>
</evidence>
<proteinExistence type="predicted"/>
<feature type="region of interest" description="Disordered" evidence="1">
    <location>
        <begin position="422"/>
        <end position="441"/>
    </location>
</feature>
<evidence type="ECO:0000259" key="2">
    <source>
        <dbReference type="Pfam" id="PF07364"/>
    </source>
</evidence>
<gene>
    <name evidence="3" type="ORF">SCF082_LOCUS20821</name>
</gene>
<comment type="caution">
    <text evidence="3">The sequence shown here is derived from an EMBL/GenBank/DDBJ whole genome shotgun (WGS) entry which is preliminary data.</text>
</comment>
<dbReference type="EMBL" id="CAXAMM010014665">
    <property type="protein sequence ID" value="CAK9034346.1"/>
    <property type="molecule type" value="Genomic_DNA"/>
</dbReference>
<dbReference type="Pfam" id="PF07364">
    <property type="entry name" value="DUF1485"/>
    <property type="match status" value="1"/>
</dbReference>
<keyword evidence="4" id="KW-1185">Reference proteome</keyword>
<name>A0ABP0L5B0_9DINO</name>
<accession>A0ABP0L5B0</accession>
<organism evidence="3 4">
    <name type="scientific">Durusdinium trenchii</name>
    <dbReference type="NCBI Taxonomy" id="1381693"/>
    <lineage>
        <taxon>Eukaryota</taxon>
        <taxon>Sar</taxon>
        <taxon>Alveolata</taxon>
        <taxon>Dinophyceae</taxon>
        <taxon>Suessiales</taxon>
        <taxon>Symbiodiniaceae</taxon>
        <taxon>Durusdinium</taxon>
    </lineage>
</organism>